<sequence length="583" mass="64413">MRDGAKLNTTILIRKDANAAPLILDRTPYNAKKLTSLSQGPAFATTLLPFHADLMRAGYIIVLQDVRGKDGSEGDYVMARPLNPGGVDNATDAYDTIDWLVKNVPESNGRVGTIGISYNGYAALMSLIDPHPALRASVPIDPMVDGWKGDDWFHNGAYRQFMTEWLYRQTTTKGSALRWPDTALDSYDGWLARGSAGGTARAFGIDKLPAWRKMAEHPAYDAFWQDQALDRVLAQRGISVPTLLVHGSWDQEDIYGAPALFEATRGTPSSDKVRLVIGPWNHGGAGLGDGASLGPIKFRSDTAYWFRWNVMIPFFDQHLKDGAPAADIAPVTAFETGTNQWRQFDHWPQSCASGCAASSKPLYLRSGGTLAFTAPAPRESGFDEYVSDPAKPVTFRQRPIESLGGPKGEWKNWLVEDQRFAASRPDVLTYVSEVLTEPVRIAGKPVANLFASTSGTDSDWVVKLIDVYPAENPGDANLGGYQLPIAMDVLRGRYRDDPARPKPIPADATVRYRLDLPHTSHVFLPGHRIMVQIQSSWFPLYDRNPQRFVDNIMFAQPNDYMKATQRVFHKLGAASHIELPIAP</sequence>
<evidence type="ECO:0000256" key="1">
    <source>
        <dbReference type="ARBA" id="ARBA00022801"/>
    </source>
</evidence>
<dbReference type="SMART" id="SM00939">
    <property type="entry name" value="PepX_C"/>
    <property type="match status" value="1"/>
</dbReference>
<dbReference type="Gene3D" id="1.10.3020.10">
    <property type="entry name" value="alpha-amino acid ester hydrolase ( Helical cap domain)"/>
    <property type="match status" value="1"/>
</dbReference>
<keyword evidence="1 3" id="KW-0378">Hydrolase</keyword>
<dbReference type="InterPro" id="IPR029058">
    <property type="entry name" value="AB_hydrolase_fold"/>
</dbReference>
<dbReference type="Proteomes" id="UP000282977">
    <property type="component" value="Unassembled WGS sequence"/>
</dbReference>
<dbReference type="NCBIfam" id="TIGR00976">
    <property type="entry name" value="CocE_NonD"/>
    <property type="match status" value="1"/>
</dbReference>
<dbReference type="GO" id="GO:0008239">
    <property type="term" value="F:dipeptidyl-peptidase activity"/>
    <property type="evidence" value="ECO:0007669"/>
    <property type="project" value="InterPro"/>
</dbReference>
<dbReference type="InterPro" id="IPR013736">
    <property type="entry name" value="Xaa-Pro_dipept_C"/>
</dbReference>
<dbReference type="SUPFAM" id="SSF53474">
    <property type="entry name" value="alpha/beta-Hydrolases"/>
    <property type="match status" value="1"/>
</dbReference>
<name>A0A437J686_9SPHN</name>
<dbReference type="OrthoDB" id="9806163at2"/>
<dbReference type="Gene3D" id="3.40.50.1820">
    <property type="entry name" value="alpha/beta hydrolase"/>
    <property type="match status" value="1"/>
</dbReference>
<dbReference type="InterPro" id="IPR000383">
    <property type="entry name" value="Xaa-Pro-like_dom"/>
</dbReference>
<dbReference type="Gene3D" id="2.60.120.260">
    <property type="entry name" value="Galactose-binding domain-like"/>
    <property type="match status" value="1"/>
</dbReference>
<proteinExistence type="predicted"/>
<gene>
    <name evidence="3" type="ORF">ENE74_13175</name>
</gene>
<protein>
    <submittedName>
        <fullName evidence="3">CocE/NonD family hydrolase</fullName>
    </submittedName>
</protein>
<dbReference type="Pfam" id="PF02129">
    <property type="entry name" value="Peptidase_S15"/>
    <property type="match status" value="1"/>
</dbReference>
<dbReference type="EMBL" id="RZUL01000004">
    <property type="protein sequence ID" value="RVT40361.1"/>
    <property type="molecule type" value="Genomic_DNA"/>
</dbReference>
<dbReference type="AlphaFoldDB" id="A0A437J686"/>
<dbReference type="Pfam" id="PF08530">
    <property type="entry name" value="PepX_C"/>
    <property type="match status" value="1"/>
</dbReference>
<accession>A0A437J686</accession>
<feature type="domain" description="Xaa-Pro dipeptidyl-peptidase C-terminal" evidence="2">
    <location>
        <begin position="312"/>
        <end position="578"/>
    </location>
</feature>
<dbReference type="InterPro" id="IPR008979">
    <property type="entry name" value="Galactose-bd-like_sf"/>
</dbReference>
<evidence type="ECO:0000313" key="4">
    <source>
        <dbReference type="Proteomes" id="UP000282977"/>
    </source>
</evidence>
<dbReference type="SUPFAM" id="SSF49785">
    <property type="entry name" value="Galactose-binding domain-like"/>
    <property type="match status" value="1"/>
</dbReference>
<reference evidence="3 4" key="1">
    <citation type="submission" date="2019-01" db="EMBL/GenBank/DDBJ databases">
        <authorList>
            <person name="Chen W.-M."/>
        </authorList>
    </citation>
    <scope>NUCLEOTIDE SEQUENCE [LARGE SCALE GENOMIC DNA]</scope>
    <source>
        <strain evidence="3 4">TLA-22</strain>
    </source>
</reference>
<organism evidence="3 4">
    <name type="scientific">Sphingobium algorifonticola</name>
    <dbReference type="NCBI Taxonomy" id="2008318"/>
    <lineage>
        <taxon>Bacteria</taxon>
        <taxon>Pseudomonadati</taxon>
        <taxon>Pseudomonadota</taxon>
        <taxon>Alphaproteobacteria</taxon>
        <taxon>Sphingomonadales</taxon>
        <taxon>Sphingomonadaceae</taxon>
        <taxon>Sphingobium</taxon>
    </lineage>
</organism>
<dbReference type="InterPro" id="IPR005674">
    <property type="entry name" value="CocE/Ser_esterase"/>
</dbReference>
<keyword evidence="4" id="KW-1185">Reference proteome</keyword>
<evidence type="ECO:0000313" key="3">
    <source>
        <dbReference type="EMBL" id="RVT40361.1"/>
    </source>
</evidence>
<evidence type="ECO:0000259" key="2">
    <source>
        <dbReference type="SMART" id="SM00939"/>
    </source>
</evidence>
<comment type="caution">
    <text evidence="3">The sequence shown here is derived from an EMBL/GenBank/DDBJ whole genome shotgun (WGS) entry which is preliminary data.</text>
</comment>